<dbReference type="EnsemblMetazoa" id="XM_021042434.2">
    <property type="protein sequence ID" value="XP_020898093.1"/>
    <property type="gene ID" value="LOC110236880"/>
</dbReference>
<dbReference type="CDD" id="cd00637">
    <property type="entry name" value="7tm_classA_rhodopsin-like"/>
    <property type="match status" value="1"/>
</dbReference>
<feature type="transmembrane region" description="Helical" evidence="6">
    <location>
        <begin position="259"/>
        <end position="281"/>
    </location>
</feature>
<name>A0A913X2Y3_EXADI</name>
<dbReference type="GO" id="GO:0005886">
    <property type="term" value="C:plasma membrane"/>
    <property type="evidence" value="ECO:0007669"/>
    <property type="project" value="UniProtKB-SubCell"/>
</dbReference>
<feature type="transmembrane region" description="Helical" evidence="6">
    <location>
        <begin position="144"/>
        <end position="162"/>
    </location>
</feature>
<dbReference type="Proteomes" id="UP000887567">
    <property type="component" value="Unplaced"/>
</dbReference>
<dbReference type="Pfam" id="PF00001">
    <property type="entry name" value="7tm_1"/>
    <property type="match status" value="2"/>
</dbReference>
<evidence type="ECO:0000313" key="9">
    <source>
        <dbReference type="Proteomes" id="UP000887567"/>
    </source>
</evidence>
<proteinExistence type="predicted"/>
<dbReference type="InterPro" id="IPR000276">
    <property type="entry name" value="GPCR_Rhodpsn"/>
</dbReference>
<dbReference type="PROSITE" id="PS50262">
    <property type="entry name" value="G_PROTEIN_RECEP_F1_2"/>
    <property type="match status" value="1"/>
</dbReference>
<evidence type="ECO:0000256" key="6">
    <source>
        <dbReference type="SAM" id="Phobius"/>
    </source>
</evidence>
<dbReference type="InterPro" id="IPR017452">
    <property type="entry name" value="GPCR_Rhodpsn_7TM"/>
</dbReference>
<keyword evidence="3 6" id="KW-0812">Transmembrane</keyword>
<feature type="transmembrane region" description="Helical" evidence="6">
    <location>
        <begin position="101"/>
        <end position="123"/>
    </location>
</feature>
<keyword evidence="9" id="KW-1185">Reference proteome</keyword>
<dbReference type="PANTHER" id="PTHR22750">
    <property type="entry name" value="G-PROTEIN COUPLED RECEPTOR"/>
    <property type="match status" value="1"/>
</dbReference>
<keyword evidence="5 6" id="KW-0472">Membrane</keyword>
<dbReference type="PRINTS" id="PR00237">
    <property type="entry name" value="GPCRRHODOPSN"/>
</dbReference>
<evidence type="ECO:0000256" key="3">
    <source>
        <dbReference type="ARBA" id="ARBA00022692"/>
    </source>
</evidence>
<dbReference type="GO" id="GO:0004930">
    <property type="term" value="F:G protein-coupled receptor activity"/>
    <property type="evidence" value="ECO:0007669"/>
    <property type="project" value="InterPro"/>
</dbReference>
<sequence>MWSPNCTHYLLWYIHREQLKGSSLFSVVIMGLLIVPTALLNALILLTIWRRPTFHNPSNICICNLALSDLSVAVIAIPLMITWKLYEMNSGEPSIVCSLAYSAMSLGSIVSGTSFFTLTLAILDRFLALRLHLHYRSMVTNGRVIRTCISTWIGSFIVSMSLFIDVFIYDVLVLSVMIPCMGLFVFCHYKIFRIVQHHKNQIHVQMNSPQQKTFSSLSRYKSTVSTLIYLILVFFILYASFIMFSFYHQLVGHTIFYMHGWTISIPLMYINSVCNPLIYCWKLRELRQAMKKTFFHLIGKDDVSATWATKTHRTAFN</sequence>
<feature type="transmembrane region" description="Helical" evidence="6">
    <location>
        <begin position="227"/>
        <end position="247"/>
    </location>
</feature>
<protein>
    <recommendedName>
        <fullName evidence="7">G-protein coupled receptors family 1 profile domain-containing protein</fullName>
    </recommendedName>
</protein>
<evidence type="ECO:0000256" key="5">
    <source>
        <dbReference type="ARBA" id="ARBA00023136"/>
    </source>
</evidence>
<reference evidence="8" key="1">
    <citation type="submission" date="2022-11" db="UniProtKB">
        <authorList>
            <consortium name="EnsemblMetazoa"/>
        </authorList>
    </citation>
    <scope>IDENTIFICATION</scope>
</reference>
<feature type="transmembrane region" description="Helical" evidence="6">
    <location>
        <begin position="61"/>
        <end position="81"/>
    </location>
</feature>
<comment type="subcellular location">
    <subcellularLocation>
        <location evidence="1">Cell membrane</location>
        <topology evidence="1">Multi-pass membrane protein</topology>
    </subcellularLocation>
</comment>
<evidence type="ECO:0000256" key="4">
    <source>
        <dbReference type="ARBA" id="ARBA00022989"/>
    </source>
</evidence>
<keyword evidence="2" id="KW-1003">Cell membrane</keyword>
<dbReference type="AlphaFoldDB" id="A0A913X2Y3"/>
<dbReference type="KEGG" id="epa:110236880"/>
<dbReference type="RefSeq" id="XP_020898093.1">
    <property type="nucleotide sequence ID" value="XM_021042434.2"/>
</dbReference>
<dbReference type="SUPFAM" id="SSF81321">
    <property type="entry name" value="Family A G protein-coupled receptor-like"/>
    <property type="match status" value="1"/>
</dbReference>
<dbReference type="Gene3D" id="1.20.1070.10">
    <property type="entry name" value="Rhodopsin 7-helix transmembrane proteins"/>
    <property type="match status" value="1"/>
</dbReference>
<evidence type="ECO:0000256" key="1">
    <source>
        <dbReference type="ARBA" id="ARBA00004651"/>
    </source>
</evidence>
<evidence type="ECO:0000313" key="8">
    <source>
        <dbReference type="EnsemblMetazoa" id="XP_020898093.1"/>
    </source>
</evidence>
<feature type="transmembrane region" description="Helical" evidence="6">
    <location>
        <begin position="168"/>
        <end position="189"/>
    </location>
</feature>
<dbReference type="GeneID" id="110236880"/>
<evidence type="ECO:0000256" key="2">
    <source>
        <dbReference type="ARBA" id="ARBA00022475"/>
    </source>
</evidence>
<dbReference type="OrthoDB" id="8901745at2759"/>
<keyword evidence="4 6" id="KW-1133">Transmembrane helix</keyword>
<evidence type="ECO:0000259" key="7">
    <source>
        <dbReference type="PROSITE" id="PS50262"/>
    </source>
</evidence>
<dbReference type="OMA" id="PSNICIC"/>
<feature type="domain" description="G-protein coupled receptors family 1 profile" evidence="7">
    <location>
        <begin position="40"/>
        <end position="279"/>
    </location>
</feature>
<accession>A0A913X2Y3</accession>
<feature type="transmembrane region" description="Helical" evidence="6">
    <location>
        <begin position="24"/>
        <end position="49"/>
    </location>
</feature>
<organism evidence="8 9">
    <name type="scientific">Exaiptasia diaphana</name>
    <name type="common">Tropical sea anemone</name>
    <name type="synonym">Aiptasia pulchella</name>
    <dbReference type="NCBI Taxonomy" id="2652724"/>
    <lineage>
        <taxon>Eukaryota</taxon>
        <taxon>Metazoa</taxon>
        <taxon>Cnidaria</taxon>
        <taxon>Anthozoa</taxon>
        <taxon>Hexacorallia</taxon>
        <taxon>Actiniaria</taxon>
        <taxon>Aiptasiidae</taxon>
        <taxon>Exaiptasia</taxon>
    </lineage>
</organism>